<dbReference type="PANTHER" id="PTHR42648">
    <property type="entry name" value="TRANSPOSASE, PUTATIVE-RELATED"/>
    <property type="match status" value="1"/>
</dbReference>
<dbReference type="AlphaFoldDB" id="A0A438IH72"/>
<evidence type="ECO:0000313" key="3">
    <source>
        <dbReference type="Proteomes" id="UP000288805"/>
    </source>
</evidence>
<dbReference type="GO" id="GO:0003676">
    <property type="term" value="F:nucleic acid binding"/>
    <property type="evidence" value="ECO:0007669"/>
    <property type="project" value="InterPro"/>
</dbReference>
<protein>
    <submittedName>
        <fullName evidence="2">Retrovirus-related Pol polyprotein from transposon TNT 1-94</fullName>
    </submittedName>
</protein>
<dbReference type="Proteomes" id="UP000288805">
    <property type="component" value="Unassembled WGS sequence"/>
</dbReference>
<dbReference type="SUPFAM" id="SSF53098">
    <property type="entry name" value="Ribonuclease H-like"/>
    <property type="match status" value="1"/>
</dbReference>
<proteinExistence type="predicted"/>
<gene>
    <name evidence="2" type="primary">POLX_1075</name>
    <name evidence="2" type="ORF">CK203_027703</name>
</gene>
<dbReference type="InterPro" id="IPR057670">
    <property type="entry name" value="SH3_retrovirus"/>
</dbReference>
<dbReference type="InterPro" id="IPR039537">
    <property type="entry name" value="Retrotran_Ty1/copia-like"/>
</dbReference>
<dbReference type="InterPro" id="IPR036397">
    <property type="entry name" value="RNaseH_sf"/>
</dbReference>
<dbReference type="Pfam" id="PF25597">
    <property type="entry name" value="SH3_retrovirus"/>
    <property type="match status" value="1"/>
</dbReference>
<dbReference type="EMBL" id="QGNW01000110">
    <property type="protein sequence ID" value="RVW96093.1"/>
    <property type="molecule type" value="Genomic_DNA"/>
</dbReference>
<comment type="caution">
    <text evidence="2">The sequence shown here is derived from an EMBL/GenBank/DDBJ whole genome shotgun (WGS) entry which is preliminary data.</text>
</comment>
<organism evidence="2 3">
    <name type="scientific">Vitis vinifera</name>
    <name type="common">Grape</name>
    <dbReference type="NCBI Taxonomy" id="29760"/>
    <lineage>
        <taxon>Eukaryota</taxon>
        <taxon>Viridiplantae</taxon>
        <taxon>Streptophyta</taxon>
        <taxon>Embryophyta</taxon>
        <taxon>Tracheophyta</taxon>
        <taxon>Spermatophyta</taxon>
        <taxon>Magnoliopsida</taxon>
        <taxon>eudicotyledons</taxon>
        <taxon>Gunneridae</taxon>
        <taxon>Pentapetalae</taxon>
        <taxon>rosids</taxon>
        <taxon>Vitales</taxon>
        <taxon>Vitaceae</taxon>
        <taxon>Viteae</taxon>
        <taxon>Vitis</taxon>
    </lineage>
</organism>
<feature type="domain" description="Integrase catalytic" evidence="1">
    <location>
        <begin position="1"/>
        <end position="108"/>
    </location>
</feature>
<dbReference type="InterPro" id="IPR001584">
    <property type="entry name" value="Integrase_cat-core"/>
</dbReference>
<accession>A0A438IH72</accession>
<dbReference type="InterPro" id="IPR012337">
    <property type="entry name" value="RNaseH-like_sf"/>
</dbReference>
<dbReference type="GO" id="GO:0015074">
    <property type="term" value="P:DNA integration"/>
    <property type="evidence" value="ECO:0007669"/>
    <property type="project" value="InterPro"/>
</dbReference>
<dbReference type="PROSITE" id="PS50994">
    <property type="entry name" value="INTEGRASE"/>
    <property type="match status" value="1"/>
</dbReference>
<reference evidence="2 3" key="1">
    <citation type="journal article" date="2018" name="PLoS Genet.">
        <title>Population sequencing reveals clonal diversity and ancestral inbreeding in the grapevine cultivar Chardonnay.</title>
        <authorList>
            <person name="Roach M.J."/>
            <person name="Johnson D.L."/>
            <person name="Bohlmann J."/>
            <person name="van Vuuren H.J."/>
            <person name="Jones S.J."/>
            <person name="Pretorius I.S."/>
            <person name="Schmidt S.A."/>
            <person name="Borneman A.R."/>
        </authorList>
    </citation>
    <scope>NUCLEOTIDE SEQUENCE [LARGE SCALE GENOMIC DNA]</scope>
    <source>
        <strain evidence="3">cv. Chardonnay</strain>
        <tissue evidence="2">Leaf</tissue>
    </source>
</reference>
<sequence>MIETQYNAKVQVLRSDNGGECQSFDLQKYLEGHDIIHQTTCSNTPQQNGVIERKNRHLLEVVHASLIAAKTPISYWGEVITSTVYLINRVPSSSINFQTPFQALTNAVVAPTVPNLPLCVFGCVAFVHLHKHQCTKLTSYALQCVFVGYALHKKGYRCYHPPTRQMYITMDVVFHEDSMYFSSESELQGEYHKEIQTLDYDYHISKEDESGQSELVNQEVGELDMSGQQFGSEDVFTEIPNQSSSVEGVLNLEPDPFMKRLPHRHNRGVTPGREYSCWTENVLCGDDTHGGGYALFLGEEQAKRESRGTSGGEGCEGVSWSWERQRELKLRSRDFLDKDGKALCQRKLKGDANEKSREWDDDDLETALLLVVMIKKRVHRFIPNHLRQIALSCNFISSELKGQFLLFNGKTKDEIALSHPIPTCAWSAWPPGVPFSKPTAVGYANDEEDAKQRKPVWVNEEEERINVNIAKVNRLGKLRKEEDESVIFGSLCSRDGSHISDAMLGDMLDATLADSSKYDSELHHLIVQMRQLPLPFLREKQQLPACQVQNAEADPPRKLES</sequence>
<evidence type="ECO:0000313" key="2">
    <source>
        <dbReference type="EMBL" id="RVW96093.1"/>
    </source>
</evidence>
<dbReference type="PANTHER" id="PTHR42648:SF22">
    <property type="entry name" value="REVERSE TRANSCRIPTASE TY1_COPIA-TYPE DOMAIN-CONTAINING PROTEIN"/>
    <property type="match status" value="1"/>
</dbReference>
<name>A0A438IH72_VITVI</name>
<dbReference type="Gene3D" id="3.30.420.10">
    <property type="entry name" value="Ribonuclease H-like superfamily/Ribonuclease H"/>
    <property type="match status" value="1"/>
</dbReference>
<evidence type="ECO:0000259" key="1">
    <source>
        <dbReference type="PROSITE" id="PS50994"/>
    </source>
</evidence>